<dbReference type="InterPro" id="IPR014932">
    <property type="entry name" value="DSX_dimer"/>
</dbReference>
<dbReference type="AlphaFoldDB" id="A0A811UAR5"/>
<reference evidence="2" key="1">
    <citation type="submission" date="2020-11" db="EMBL/GenBank/DDBJ databases">
        <authorList>
            <person name="Whitehead M."/>
        </authorList>
    </citation>
    <scope>NUCLEOTIDE SEQUENCE</scope>
    <source>
        <strain evidence="2">EGII</strain>
    </source>
</reference>
<evidence type="ECO:0000313" key="3">
    <source>
        <dbReference type="Proteomes" id="UP000606786"/>
    </source>
</evidence>
<gene>
    <name evidence="2" type="ORF">CCAP1982_LOCUS4336</name>
</gene>
<evidence type="ECO:0000313" key="2">
    <source>
        <dbReference type="EMBL" id="CAD6995630.1"/>
    </source>
</evidence>
<feature type="domain" description="Doublesex dimerisation" evidence="1">
    <location>
        <begin position="33"/>
        <end position="94"/>
    </location>
</feature>
<protein>
    <submittedName>
        <fullName evidence="2">(Mediterranean fruit fly) hypothetical protein</fullName>
    </submittedName>
</protein>
<dbReference type="Pfam" id="PF08828">
    <property type="entry name" value="DSX_dimer"/>
    <property type="match status" value="1"/>
</dbReference>
<dbReference type="Gene3D" id="1.10.8.10">
    <property type="entry name" value="DNA helicase RuvA subunit, C-terminal domain"/>
    <property type="match status" value="1"/>
</dbReference>
<proteinExistence type="predicted"/>
<evidence type="ECO:0000259" key="1">
    <source>
        <dbReference type="SMART" id="SM01143"/>
    </source>
</evidence>
<dbReference type="OrthoDB" id="5842031at2759"/>
<name>A0A811UAR5_CERCA</name>
<organism evidence="2 3">
    <name type="scientific">Ceratitis capitata</name>
    <name type="common">Mediterranean fruit fly</name>
    <name type="synonym">Tephritis capitata</name>
    <dbReference type="NCBI Taxonomy" id="7213"/>
    <lineage>
        <taxon>Eukaryota</taxon>
        <taxon>Metazoa</taxon>
        <taxon>Ecdysozoa</taxon>
        <taxon>Arthropoda</taxon>
        <taxon>Hexapoda</taxon>
        <taxon>Insecta</taxon>
        <taxon>Pterygota</taxon>
        <taxon>Neoptera</taxon>
        <taxon>Endopterygota</taxon>
        <taxon>Diptera</taxon>
        <taxon>Brachycera</taxon>
        <taxon>Muscomorpha</taxon>
        <taxon>Tephritoidea</taxon>
        <taxon>Tephritidae</taxon>
        <taxon>Ceratitis</taxon>
        <taxon>Ceratitis</taxon>
    </lineage>
</organism>
<sequence length="109" mass="12590">MSTKLRLFEKIPRLLPTPVADNDDSPDAAFSGYAQDVFLEHCQKLLEKFRYPWEMMPLMYVILKDAGADIEEASRRIEEGQHVVNEYSRQHNLNIFDGGELRSTTRQCG</sequence>
<accession>A0A811UAR5</accession>
<comment type="caution">
    <text evidence="2">The sequence shown here is derived from an EMBL/GenBank/DDBJ whole genome shotgun (WGS) entry which is preliminary data.</text>
</comment>
<keyword evidence="3" id="KW-1185">Reference proteome</keyword>
<dbReference type="SMART" id="SM01143">
    <property type="entry name" value="DSX_dimer"/>
    <property type="match status" value="1"/>
</dbReference>
<dbReference type="EMBL" id="CAJHJT010000001">
    <property type="protein sequence ID" value="CAD6995630.1"/>
    <property type="molecule type" value="Genomic_DNA"/>
</dbReference>
<dbReference type="Proteomes" id="UP000606786">
    <property type="component" value="Unassembled WGS sequence"/>
</dbReference>